<evidence type="ECO:0000313" key="6">
    <source>
        <dbReference type="EMBL" id="MFC0266872.1"/>
    </source>
</evidence>
<dbReference type="InterPro" id="IPR017871">
    <property type="entry name" value="ABC_transporter-like_CS"/>
</dbReference>
<organism evidence="6 7">
    <name type="scientific">Kushneria aurantia</name>
    <dbReference type="NCBI Taxonomy" id="504092"/>
    <lineage>
        <taxon>Bacteria</taxon>
        <taxon>Pseudomonadati</taxon>
        <taxon>Pseudomonadota</taxon>
        <taxon>Gammaproteobacteria</taxon>
        <taxon>Oceanospirillales</taxon>
        <taxon>Halomonadaceae</taxon>
        <taxon>Kushneria</taxon>
    </lineage>
</organism>
<keyword evidence="4 6" id="KW-0067">ATP-binding</keyword>
<reference evidence="6 7" key="1">
    <citation type="submission" date="2024-09" db="EMBL/GenBank/DDBJ databases">
        <authorList>
            <person name="Sun Q."/>
            <person name="Mori K."/>
        </authorList>
    </citation>
    <scope>NUCLEOTIDE SEQUENCE [LARGE SCALE GENOMIC DNA]</scope>
    <source>
        <strain evidence="6 7">CCM 7415</strain>
    </source>
</reference>
<proteinExistence type="inferred from homology"/>
<keyword evidence="3" id="KW-0547">Nucleotide-binding</keyword>
<dbReference type="CDD" id="cd03293">
    <property type="entry name" value="ABC_NrtD_SsuB_transporters"/>
    <property type="match status" value="1"/>
</dbReference>
<keyword evidence="2" id="KW-0813">Transport</keyword>
<evidence type="ECO:0000256" key="2">
    <source>
        <dbReference type="ARBA" id="ARBA00022448"/>
    </source>
</evidence>
<dbReference type="GO" id="GO:0005524">
    <property type="term" value="F:ATP binding"/>
    <property type="evidence" value="ECO:0007669"/>
    <property type="project" value="UniProtKB-KW"/>
</dbReference>
<evidence type="ECO:0000259" key="5">
    <source>
        <dbReference type="PROSITE" id="PS50893"/>
    </source>
</evidence>
<dbReference type="SMART" id="SM00382">
    <property type="entry name" value="AAA"/>
    <property type="match status" value="1"/>
</dbReference>
<accession>A0ABV6FZR8</accession>
<protein>
    <submittedName>
        <fullName evidence="6">ABC transporter ATP-binding protein</fullName>
    </submittedName>
</protein>
<evidence type="ECO:0000256" key="1">
    <source>
        <dbReference type="ARBA" id="ARBA00005417"/>
    </source>
</evidence>
<dbReference type="InterPro" id="IPR027417">
    <property type="entry name" value="P-loop_NTPase"/>
</dbReference>
<dbReference type="PANTHER" id="PTHR42788">
    <property type="entry name" value="TAURINE IMPORT ATP-BINDING PROTEIN-RELATED"/>
    <property type="match status" value="1"/>
</dbReference>
<dbReference type="InterPro" id="IPR003439">
    <property type="entry name" value="ABC_transporter-like_ATP-bd"/>
</dbReference>
<feature type="domain" description="ABC transporter" evidence="5">
    <location>
        <begin position="26"/>
        <end position="257"/>
    </location>
</feature>
<dbReference type="PROSITE" id="PS50893">
    <property type="entry name" value="ABC_TRANSPORTER_2"/>
    <property type="match status" value="1"/>
</dbReference>
<dbReference type="PROSITE" id="PS00211">
    <property type="entry name" value="ABC_TRANSPORTER_1"/>
    <property type="match status" value="1"/>
</dbReference>
<evidence type="ECO:0000256" key="4">
    <source>
        <dbReference type="ARBA" id="ARBA00022840"/>
    </source>
</evidence>
<gene>
    <name evidence="6" type="ORF">ACFFHW_02480</name>
</gene>
<comment type="caution">
    <text evidence="6">The sequence shown here is derived from an EMBL/GenBank/DDBJ whole genome shotgun (WGS) entry which is preliminary data.</text>
</comment>
<evidence type="ECO:0000313" key="7">
    <source>
        <dbReference type="Proteomes" id="UP001589814"/>
    </source>
</evidence>
<dbReference type="EMBL" id="JBHLVX010000010">
    <property type="protein sequence ID" value="MFC0266872.1"/>
    <property type="molecule type" value="Genomic_DNA"/>
</dbReference>
<name>A0ABV6FZR8_9GAMM</name>
<dbReference type="PANTHER" id="PTHR42788:SF13">
    <property type="entry name" value="ALIPHATIC SULFONATES IMPORT ATP-BINDING PROTEIN SSUB"/>
    <property type="match status" value="1"/>
</dbReference>
<dbReference type="Gene3D" id="3.40.50.300">
    <property type="entry name" value="P-loop containing nucleotide triphosphate hydrolases"/>
    <property type="match status" value="1"/>
</dbReference>
<sequence>MNTQPDFYVPAEAAPSFGRQSGSVCLDIDHVSLEYGVGQGSIKALEATSLQIMQNEFAAIVGPSGCGKSSLLYLASGLVPSTHGEMRVNGNIITGPGVDRGMVFQTYTLFPWLNVRDNIAFGPRRRGKSKKEIEEVVNYYINEIGLARFADAWPRQLSGGMMQRVAIARALANDPDVLLMDEPFGALDSQTRLQMQQLLLEVWDHNNKTVLFVTHDIDEAIFLADRVYVMSGRPGRIHDIIDIGLSRPRDGEVVMASEFIDIKRRILKILSAA</sequence>
<evidence type="ECO:0000256" key="3">
    <source>
        <dbReference type="ARBA" id="ARBA00022741"/>
    </source>
</evidence>
<dbReference type="RefSeq" id="WP_026351642.1">
    <property type="nucleotide sequence ID" value="NZ_JBHLVX010000010.1"/>
</dbReference>
<comment type="similarity">
    <text evidence="1">Belongs to the ABC transporter superfamily.</text>
</comment>
<dbReference type="InterPro" id="IPR050166">
    <property type="entry name" value="ABC_transporter_ATP-bind"/>
</dbReference>
<dbReference type="Pfam" id="PF00005">
    <property type="entry name" value="ABC_tran"/>
    <property type="match status" value="1"/>
</dbReference>
<keyword evidence="7" id="KW-1185">Reference proteome</keyword>
<dbReference type="SUPFAM" id="SSF52540">
    <property type="entry name" value="P-loop containing nucleoside triphosphate hydrolases"/>
    <property type="match status" value="1"/>
</dbReference>
<dbReference type="InterPro" id="IPR003593">
    <property type="entry name" value="AAA+_ATPase"/>
</dbReference>
<dbReference type="Proteomes" id="UP001589814">
    <property type="component" value="Unassembled WGS sequence"/>
</dbReference>